<dbReference type="AlphaFoldDB" id="A0A5B2TVK8"/>
<sequence>MKEEEKDNYKKAFSTVITIFGGTATTALTGDPFSGMVLGNFLTEMLSMQSKVKQDRVFKFFELLERDLKILTDSYDLSKIDKTTTWDLVELAMVKASRNNNEERIKRLKNIIKNQIIEPTEFDYVEKFLNLAGSLTDSQVLVLGHFVESQKELNTLFKNLGELNTEKEKHTSQREDAFAKAKKLGEQDLPKIEKMYFDIQFDNNSKSVSENNQRVQNIFNERESILLNFNPDMKEFMEAELVSMGLIFNPSAGRISDTGEFKNNRPTGLAIKFIEYLKD</sequence>
<comment type="caution">
    <text evidence="1">The sequence shown here is derived from an EMBL/GenBank/DDBJ whole genome shotgun (WGS) entry which is preliminary data.</text>
</comment>
<gene>
    <name evidence="1" type="ORF">F0361_02635</name>
</gene>
<evidence type="ECO:0000313" key="1">
    <source>
        <dbReference type="EMBL" id="KAA2218537.1"/>
    </source>
</evidence>
<dbReference type="EMBL" id="VUOE01000001">
    <property type="protein sequence ID" value="KAA2218537.1"/>
    <property type="molecule type" value="Genomic_DNA"/>
</dbReference>
<dbReference type="Proteomes" id="UP000323188">
    <property type="component" value="Unassembled WGS sequence"/>
</dbReference>
<reference evidence="1 2" key="1">
    <citation type="submission" date="2019-09" db="EMBL/GenBank/DDBJ databases">
        <authorList>
            <person name="Khan S.A."/>
            <person name="Jeon C.O."/>
            <person name="Chun B.H."/>
            <person name="Jeong S.E."/>
        </authorList>
    </citation>
    <scope>NUCLEOTIDE SEQUENCE [LARGE SCALE GENOMIC DNA]</scope>
    <source>
        <strain evidence="1 2">KCTC 42508</strain>
    </source>
</reference>
<dbReference type="RefSeq" id="WP_154917106.1">
    <property type="nucleotide sequence ID" value="NZ_VUOE01000001.1"/>
</dbReference>
<proteinExistence type="predicted"/>
<protein>
    <submittedName>
        <fullName evidence="1">Uncharacterized protein</fullName>
    </submittedName>
</protein>
<organism evidence="1 2">
    <name type="scientific">Maribacter flavus</name>
    <dbReference type="NCBI Taxonomy" id="1658664"/>
    <lineage>
        <taxon>Bacteria</taxon>
        <taxon>Pseudomonadati</taxon>
        <taxon>Bacteroidota</taxon>
        <taxon>Flavobacteriia</taxon>
        <taxon>Flavobacteriales</taxon>
        <taxon>Flavobacteriaceae</taxon>
        <taxon>Maribacter</taxon>
    </lineage>
</organism>
<accession>A0A5B2TVK8</accession>
<evidence type="ECO:0000313" key="2">
    <source>
        <dbReference type="Proteomes" id="UP000323188"/>
    </source>
</evidence>
<name>A0A5B2TVK8_9FLAO</name>